<gene>
    <name evidence="2" type="ORF">G6F50_014476</name>
</gene>
<dbReference type="Proteomes" id="UP000740926">
    <property type="component" value="Unassembled WGS sequence"/>
</dbReference>
<proteinExistence type="predicted"/>
<feature type="region of interest" description="Disordered" evidence="1">
    <location>
        <begin position="1"/>
        <end position="36"/>
    </location>
</feature>
<evidence type="ECO:0000313" key="2">
    <source>
        <dbReference type="EMBL" id="KAG1539598.1"/>
    </source>
</evidence>
<name>A0A9P6Y4X4_9FUNG</name>
<sequence length="172" mass="18379">MGVHVPEAGQQPAATGVEDRQRCIGNASADGGDRAVAQRHRGRFADLAAHDVHPPGVDEQAAVAGLGQRREHRHPPLPPAGRLPCTAELLITSRHVHRPHRFRPPPPVPARAARQHHPGLHRRAVRGAPQCARTAEGARRLCAVLQAVCLRELDQHTLPDGSGARGQPPPAA</sequence>
<organism evidence="2 3">
    <name type="scientific">Rhizopus delemar</name>
    <dbReference type="NCBI Taxonomy" id="936053"/>
    <lineage>
        <taxon>Eukaryota</taxon>
        <taxon>Fungi</taxon>
        <taxon>Fungi incertae sedis</taxon>
        <taxon>Mucoromycota</taxon>
        <taxon>Mucoromycotina</taxon>
        <taxon>Mucoromycetes</taxon>
        <taxon>Mucorales</taxon>
        <taxon>Mucorineae</taxon>
        <taxon>Rhizopodaceae</taxon>
        <taxon>Rhizopus</taxon>
    </lineage>
</organism>
<evidence type="ECO:0000313" key="3">
    <source>
        <dbReference type="Proteomes" id="UP000740926"/>
    </source>
</evidence>
<protein>
    <submittedName>
        <fullName evidence="2">Uncharacterized protein</fullName>
    </submittedName>
</protein>
<dbReference type="EMBL" id="JAANIU010006954">
    <property type="protein sequence ID" value="KAG1539598.1"/>
    <property type="molecule type" value="Genomic_DNA"/>
</dbReference>
<evidence type="ECO:0000256" key="1">
    <source>
        <dbReference type="SAM" id="MobiDB-lite"/>
    </source>
</evidence>
<accession>A0A9P6Y4X4</accession>
<feature type="region of interest" description="Disordered" evidence="1">
    <location>
        <begin position="98"/>
        <end position="126"/>
    </location>
</feature>
<reference evidence="2 3" key="1">
    <citation type="journal article" date="2020" name="Microb. Genom.">
        <title>Genetic diversity of clinical and environmental Mucorales isolates obtained from an investigation of mucormycosis cases among solid organ transplant recipients.</title>
        <authorList>
            <person name="Nguyen M.H."/>
            <person name="Kaul D."/>
            <person name="Muto C."/>
            <person name="Cheng S.J."/>
            <person name="Richter R.A."/>
            <person name="Bruno V.M."/>
            <person name="Liu G."/>
            <person name="Beyhan S."/>
            <person name="Sundermann A.J."/>
            <person name="Mounaud S."/>
            <person name="Pasculle A.W."/>
            <person name="Nierman W.C."/>
            <person name="Driscoll E."/>
            <person name="Cumbie R."/>
            <person name="Clancy C.J."/>
            <person name="Dupont C.L."/>
        </authorList>
    </citation>
    <scope>NUCLEOTIDE SEQUENCE [LARGE SCALE GENOMIC DNA]</scope>
    <source>
        <strain evidence="2 3">GL24</strain>
    </source>
</reference>
<dbReference type="AlphaFoldDB" id="A0A9P6Y4X4"/>
<keyword evidence="3" id="KW-1185">Reference proteome</keyword>
<feature type="compositionally biased region" description="Basic residues" evidence="1">
    <location>
        <begin position="113"/>
        <end position="125"/>
    </location>
</feature>
<comment type="caution">
    <text evidence="2">The sequence shown here is derived from an EMBL/GenBank/DDBJ whole genome shotgun (WGS) entry which is preliminary data.</text>
</comment>